<organism evidence="2 3">
    <name type="scientific">Lithospermum erythrorhizon</name>
    <name type="common">Purple gromwell</name>
    <name type="synonym">Lithospermum officinale var. erythrorhizon</name>
    <dbReference type="NCBI Taxonomy" id="34254"/>
    <lineage>
        <taxon>Eukaryota</taxon>
        <taxon>Viridiplantae</taxon>
        <taxon>Streptophyta</taxon>
        <taxon>Embryophyta</taxon>
        <taxon>Tracheophyta</taxon>
        <taxon>Spermatophyta</taxon>
        <taxon>Magnoliopsida</taxon>
        <taxon>eudicotyledons</taxon>
        <taxon>Gunneridae</taxon>
        <taxon>Pentapetalae</taxon>
        <taxon>asterids</taxon>
        <taxon>lamiids</taxon>
        <taxon>Boraginales</taxon>
        <taxon>Boraginaceae</taxon>
        <taxon>Boraginoideae</taxon>
        <taxon>Lithospermeae</taxon>
        <taxon>Lithospermum</taxon>
    </lineage>
</organism>
<evidence type="ECO:0000313" key="2">
    <source>
        <dbReference type="EMBL" id="GAA0154779.1"/>
    </source>
</evidence>
<evidence type="ECO:0000256" key="1">
    <source>
        <dbReference type="SAM" id="MobiDB-lite"/>
    </source>
</evidence>
<comment type="caution">
    <text evidence="2">The sequence shown here is derived from an EMBL/GenBank/DDBJ whole genome shotgun (WGS) entry which is preliminary data.</text>
</comment>
<feature type="compositionally biased region" description="Gly residues" evidence="1">
    <location>
        <begin position="62"/>
        <end position="74"/>
    </location>
</feature>
<keyword evidence="3" id="KW-1185">Reference proteome</keyword>
<feature type="region of interest" description="Disordered" evidence="1">
    <location>
        <begin position="44"/>
        <end position="74"/>
    </location>
</feature>
<dbReference type="AlphaFoldDB" id="A0AAV3PTA5"/>
<proteinExistence type="predicted"/>
<sequence length="74" mass="7663">MMICRDGTIIPYITFCSSSDDVSAAFSSSSSRRHLPVVEDGLSCRDGGSAEDRLGSRDGGTAEEGGGDWGLGFG</sequence>
<dbReference type="EMBL" id="BAABME010018716">
    <property type="protein sequence ID" value="GAA0154779.1"/>
    <property type="molecule type" value="Genomic_DNA"/>
</dbReference>
<gene>
    <name evidence="2" type="ORF">LIER_37963</name>
</gene>
<accession>A0AAV3PTA5</accession>
<protein>
    <submittedName>
        <fullName evidence="2">Uncharacterized protein</fullName>
    </submittedName>
</protein>
<dbReference type="Proteomes" id="UP001454036">
    <property type="component" value="Unassembled WGS sequence"/>
</dbReference>
<reference evidence="2 3" key="1">
    <citation type="submission" date="2024-01" db="EMBL/GenBank/DDBJ databases">
        <title>The complete chloroplast genome sequence of Lithospermum erythrorhizon: insights into the phylogenetic relationship among Boraginaceae species and the maternal lineages of purple gromwells.</title>
        <authorList>
            <person name="Okada T."/>
            <person name="Watanabe K."/>
        </authorList>
    </citation>
    <scope>NUCLEOTIDE SEQUENCE [LARGE SCALE GENOMIC DNA]</scope>
</reference>
<name>A0AAV3PTA5_LITER</name>
<evidence type="ECO:0000313" key="3">
    <source>
        <dbReference type="Proteomes" id="UP001454036"/>
    </source>
</evidence>